<dbReference type="SUPFAM" id="SSF46785">
    <property type="entry name" value="Winged helix' DNA-binding domain"/>
    <property type="match status" value="1"/>
</dbReference>
<sequence>MTPNKEDYLKCIYEIGEQNIKISNKMVAERMKVSAPAVSEMIKKMIAQGWIVKDKTCGYYLTEQGQRLVANLYRKHRLMEVFLIHQLGYTAREVHQEAEVLEHTVSDMFIDRLDKTLGYPTFCPHGGTIPRRQQPLIEINKTTLNTIKELGIFRLSRVHDHFELIQYLEAHQLTINSEFRLIQIDDFAKTYTITYADKELIIPENIAKQLFVTAI</sequence>
<dbReference type="GO" id="GO:0046914">
    <property type="term" value="F:transition metal ion binding"/>
    <property type="evidence" value="ECO:0007669"/>
    <property type="project" value="InterPro"/>
</dbReference>
<keyword evidence="8" id="KW-0010">Activator</keyword>
<dbReference type="RefSeq" id="WP_012679905.1">
    <property type="nucleotide sequence ID" value="NZ_BTYB01000003.1"/>
</dbReference>
<dbReference type="InterPro" id="IPR007167">
    <property type="entry name" value="Fe-transptr_FeoA-like"/>
</dbReference>
<dbReference type="SMART" id="SM00529">
    <property type="entry name" value="HTH_DTXR"/>
    <property type="match status" value="1"/>
</dbReference>
<dbReference type="Proteomes" id="UP000254461">
    <property type="component" value="Unassembled WGS sequence"/>
</dbReference>
<evidence type="ECO:0000256" key="4">
    <source>
        <dbReference type="ARBA" id="ARBA00022490"/>
    </source>
</evidence>
<dbReference type="GO" id="GO:0003677">
    <property type="term" value="F:DNA binding"/>
    <property type="evidence" value="ECO:0007669"/>
    <property type="project" value="UniProtKB-KW"/>
</dbReference>
<evidence type="ECO:0000313" key="13">
    <source>
        <dbReference type="EMBL" id="SUN47642.1"/>
    </source>
</evidence>
<reference evidence="13 14" key="1">
    <citation type="submission" date="2018-06" db="EMBL/GenBank/DDBJ databases">
        <authorList>
            <consortium name="Pathogen Informatics"/>
            <person name="Doyle S."/>
        </authorList>
    </citation>
    <scope>NUCLEOTIDE SEQUENCE [LARGE SCALE GENOMIC DNA]</scope>
    <source>
        <strain evidence="13 14">NCTC12092</strain>
    </source>
</reference>
<comment type="similarity">
    <text evidence="2">Belongs to the DtxR/MntR family.</text>
</comment>
<evidence type="ECO:0000256" key="2">
    <source>
        <dbReference type="ARBA" id="ARBA00007871"/>
    </source>
</evidence>
<dbReference type="PANTHER" id="PTHR33238:SF11">
    <property type="entry name" value="TRANSCRIPTIONAL REGULATOR MNTR"/>
    <property type="match status" value="1"/>
</dbReference>
<dbReference type="SUPFAM" id="SSF47979">
    <property type="entry name" value="Iron-dependent repressor protein, dimerization domain"/>
    <property type="match status" value="1"/>
</dbReference>
<evidence type="ECO:0000256" key="9">
    <source>
        <dbReference type="ARBA" id="ARBA00023163"/>
    </source>
</evidence>
<dbReference type="InterPro" id="IPR001367">
    <property type="entry name" value="Fe_dep_repressor"/>
</dbReference>
<evidence type="ECO:0000256" key="3">
    <source>
        <dbReference type="ARBA" id="ARBA00011738"/>
    </source>
</evidence>
<dbReference type="InterPro" id="IPR036388">
    <property type="entry name" value="WH-like_DNA-bd_sf"/>
</dbReference>
<keyword evidence="4" id="KW-0963">Cytoplasm</keyword>
<dbReference type="GO" id="GO:0003700">
    <property type="term" value="F:DNA-binding transcription factor activity"/>
    <property type="evidence" value="ECO:0007669"/>
    <property type="project" value="InterPro"/>
</dbReference>
<evidence type="ECO:0000256" key="8">
    <source>
        <dbReference type="ARBA" id="ARBA00023159"/>
    </source>
</evidence>
<evidence type="ECO:0000256" key="1">
    <source>
        <dbReference type="ARBA" id="ARBA00004496"/>
    </source>
</evidence>
<dbReference type="InterPro" id="IPR022687">
    <property type="entry name" value="HTH_DTXR"/>
</dbReference>
<keyword evidence="5" id="KW-0678">Repressor</keyword>
<dbReference type="Gene3D" id="2.30.30.90">
    <property type="match status" value="1"/>
</dbReference>
<protein>
    <recommendedName>
        <fullName evidence="11">Manganese transport regulator</fullName>
    </recommendedName>
</protein>
<feature type="domain" description="HTH dtxR-type" evidence="12">
    <location>
        <begin position="1"/>
        <end position="62"/>
    </location>
</feature>
<dbReference type="Pfam" id="PF01325">
    <property type="entry name" value="Fe_dep_repress"/>
    <property type="match status" value="1"/>
</dbReference>
<dbReference type="Pfam" id="PF04023">
    <property type="entry name" value="FeoA"/>
    <property type="match status" value="1"/>
</dbReference>
<dbReference type="GO" id="GO:0005737">
    <property type="term" value="C:cytoplasm"/>
    <property type="evidence" value="ECO:0007669"/>
    <property type="project" value="UniProtKB-SubCell"/>
</dbReference>
<gene>
    <name evidence="13" type="primary">ideR</name>
    <name evidence="13" type="ORF">NCTC12092_01495</name>
</gene>
<accession>A0A0G7T0D5</accession>
<evidence type="ECO:0000256" key="6">
    <source>
        <dbReference type="ARBA" id="ARBA00023015"/>
    </source>
</evidence>
<dbReference type="InterPro" id="IPR036421">
    <property type="entry name" value="Fe_dep_repressor_sf"/>
</dbReference>
<dbReference type="SMART" id="SM00899">
    <property type="entry name" value="FeoA"/>
    <property type="match status" value="1"/>
</dbReference>
<dbReference type="PANTHER" id="PTHR33238">
    <property type="entry name" value="IRON (METAL) DEPENDENT REPRESSOR, DTXR FAMILY"/>
    <property type="match status" value="1"/>
</dbReference>
<dbReference type="InterPro" id="IPR022689">
    <property type="entry name" value="Iron_dep_repressor"/>
</dbReference>
<dbReference type="InterPro" id="IPR036390">
    <property type="entry name" value="WH_DNA-bd_sf"/>
</dbReference>
<evidence type="ECO:0000256" key="7">
    <source>
        <dbReference type="ARBA" id="ARBA00023125"/>
    </source>
</evidence>
<dbReference type="GO" id="GO:0046983">
    <property type="term" value="F:protein dimerization activity"/>
    <property type="evidence" value="ECO:0007669"/>
    <property type="project" value="InterPro"/>
</dbReference>
<dbReference type="InterPro" id="IPR038157">
    <property type="entry name" value="FeoA_core_dom"/>
</dbReference>
<dbReference type="OMA" id="NYKKYQG"/>
<dbReference type="InterPro" id="IPR050536">
    <property type="entry name" value="DtxR_MntR_Metal-Reg"/>
</dbReference>
<evidence type="ECO:0000256" key="5">
    <source>
        <dbReference type="ARBA" id="ARBA00022491"/>
    </source>
</evidence>
<organism evidence="13 14">
    <name type="scientific">Streptococcus equi subsp. equi</name>
    <dbReference type="NCBI Taxonomy" id="148942"/>
    <lineage>
        <taxon>Bacteria</taxon>
        <taxon>Bacillati</taxon>
        <taxon>Bacillota</taxon>
        <taxon>Bacilli</taxon>
        <taxon>Lactobacillales</taxon>
        <taxon>Streptococcaceae</taxon>
        <taxon>Streptococcus</taxon>
    </lineage>
</organism>
<evidence type="ECO:0000259" key="12">
    <source>
        <dbReference type="PROSITE" id="PS50944"/>
    </source>
</evidence>
<comment type="subcellular location">
    <subcellularLocation>
        <location evidence="1">Cytoplasm</location>
    </subcellularLocation>
</comment>
<evidence type="ECO:0000256" key="10">
    <source>
        <dbReference type="ARBA" id="ARBA00023211"/>
    </source>
</evidence>
<evidence type="ECO:0000256" key="11">
    <source>
        <dbReference type="ARBA" id="ARBA00032593"/>
    </source>
</evidence>
<keyword evidence="9" id="KW-0804">Transcription</keyword>
<dbReference type="Gene3D" id="1.10.10.10">
    <property type="entry name" value="Winged helix-like DNA-binding domain superfamily/Winged helix DNA-binding domain"/>
    <property type="match status" value="1"/>
</dbReference>
<dbReference type="PROSITE" id="PS50944">
    <property type="entry name" value="HTH_DTXR"/>
    <property type="match status" value="1"/>
</dbReference>
<dbReference type="EMBL" id="UHFF01000002">
    <property type="protein sequence ID" value="SUN47642.1"/>
    <property type="molecule type" value="Genomic_DNA"/>
</dbReference>
<keyword evidence="7" id="KW-0238">DNA-binding</keyword>
<evidence type="ECO:0000313" key="14">
    <source>
        <dbReference type="Proteomes" id="UP000254461"/>
    </source>
</evidence>
<keyword evidence="10" id="KW-0464">Manganese</keyword>
<proteinExistence type="inferred from homology"/>
<name>A0A0G7T0D5_9STRE</name>
<dbReference type="Pfam" id="PF02742">
    <property type="entry name" value="Fe_dep_repr_C"/>
    <property type="match status" value="1"/>
</dbReference>
<comment type="subunit">
    <text evidence="3">Homodimer.</text>
</comment>
<dbReference type="AlphaFoldDB" id="A0A0G7T0D5"/>
<keyword evidence="6" id="KW-0805">Transcription regulation</keyword>